<evidence type="ECO:0008006" key="3">
    <source>
        <dbReference type="Google" id="ProtNLM"/>
    </source>
</evidence>
<dbReference type="Proteomes" id="UP001157069">
    <property type="component" value="Unassembled WGS sequence"/>
</dbReference>
<evidence type="ECO:0000313" key="1">
    <source>
        <dbReference type="EMBL" id="GMA91421.1"/>
    </source>
</evidence>
<gene>
    <name evidence="1" type="ORF">GCM10025869_19500</name>
</gene>
<organism evidence="1 2">
    <name type="scientific">Homoserinibacter gongjuensis</name>
    <dbReference type="NCBI Taxonomy" id="1162968"/>
    <lineage>
        <taxon>Bacteria</taxon>
        <taxon>Bacillati</taxon>
        <taxon>Actinomycetota</taxon>
        <taxon>Actinomycetes</taxon>
        <taxon>Micrococcales</taxon>
        <taxon>Microbacteriaceae</taxon>
        <taxon>Homoserinibacter</taxon>
    </lineage>
</organism>
<evidence type="ECO:0000313" key="2">
    <source>
        <dbReference type="Proteomes" id="UP001157069"/>
    </source>
</evidence>
<dbReference type="RefSeq" id="WP_284299739.1">
    <property type="nucleotide sequence ID" value="NZ_BSVA01000001.1"/>
</dbReference>
<name>A0ABQ6JSZ6_9MICO</name>
<keyword evidence="2" id="KW-1185">Reference proteome</keyword>
<dbReference type="SUPFAM" id="SSF50475">
    <property type="entry name" value="FMN-binding split barrel"/>
    <property type="match status" value="1"/>
</dbReference>
<accession>A0ABQ6JSZ6</accession>
<dbReference type="NCBIfam" id="TIGR00026">
    <property type="entry name" value="hi_GC_TIGR00026"/>
    <property type="match status" value="1"/>
</dbReference>
<dbReference type="InterPro" id="IPR004378">
    <property type="entry name" value="F420H2_quin_Rdtase"/>
</dbReference>
<comment type="caution">
    <text evidence="1">The sequence shown here is derived from an EMBL/GenBank/DDBJ whole genome shotgun (WGS) entry which is preliminary data.</text>
</comment>
<proteinExistence type="predicted"/>
<reference evidence="2" key="1">
    <citation type="journal article" date="2019" name="Int. J. Syst. Evol. Microbiol.">
        <title>The Global Catalogue of Microorganisms (GCM) 10K type strain sequencing project: providing services to taxonomists for standard genome sequencing and annotation.</title>
        <authorList>
            <consortium name="The Broad Institute Genomics Platform"/>
            <consortium name="The Broad Institute Genome Sequencing Center for Infectious Disease"/>
            <person name="Wu L."/>
            <person name="Ma J."/>
        </authorList>
    </citation>
    <scope>NUCLEOTIDE SEQUENCE [LARGE SCALE GENOMIC DNA]</scope>
    <source>
        <strain evidence="2">NBRC 108755</strain>
    </source>
</reference>
<protein>
    <recommendedName>
        <fullName evidence="3">Nitroreductase</fullName>
    </recommendedName>
</protein>
<dbReference type="Pfam" id="PF04075">
    <property type="entry name" value="F420H2_quin_red"/>
    <property type="match status" value="1"/>
</dbReference>
<sequence>MDLSLSGIGARALRTRWFVRAPIWLYRHGLGWLLGSRILMLEHTGRSSGQPRYVCLEIVERPAPDRIVIVSGFGERAQWYRNLQADPNCFVSTGRMRRAPAVARLLTGPEASAALERYQHAHPRDWEMLRGAIEKAVGHPVQGLPMVELRLEAAGS</sequence>
<dbReference type="EMBL" id="BSVA01000001">
    <property type="protein sequence ID" value="GMA91421.1"/>
    <property type="molecule type" value="Genomic_DNA"/>
</dbReference>
<dbReference type="InterPro" id="IPR012349">
    <property type="entry name" value="Split_barrel_FMN-bd"/>
</dbReference>
<dbReference type="Gene3D" id="2.30.110.10">
    <property type="entry name" value="Electron Transport, Fmn-binding Protein, Chain A"/>
    <property type="match status" value="1"/>
</dbReference>